<evidence type="ECO:0000313" key="3">
    <source>
        <dbReference type="Proteomes" id="UP000735302"/>
    </source>
</evidence>
<dbReference type="Proteomes" id="UP000735302">
    <property type="component" value="Unassembled WGS sequence"/>
</dbReference>
<name>A0AAV4DYH6_9GAST</name>
<feature type="compositionally biased region" description="Polar residues" evidence="1">
    <location>
        <begin position="83"/>
        <end position="92"/>
    </location>
</feature>
<evidence type="ECO:0000313" key="2">
    <source>
        <dbReference type="EMBL" id="GFO49070.1"/>
    </source>
</evidence>
<comment type="caution">
    <text evidence="2">The sequence shown here is derived from an EMBL/GenBank/DDBJ whole genome shotgun (WGS) entry which is preliminary data.</text>
</comment>
<evidence type="ECO:0008006" key="4">
    <source>
        <dbReference type="Google" id="ProtNLM"/>
    </source>
</evidence>
<dbReference type="AlphaFoldDB" id="A0AAV4DYH6"/>
<dbReference type="EMBL" id="BLXT01008457">
    <property type="protein sequence ID" value="GFO49070.1"/>
    <property type="molecule type" value="Genomic_DNA"/>
</dbReference>
<proteinExistence type="predicted"/>
<organism evidence="2 3">
    <name type="scientific">Plakobranchus ocellatus</name>
    <dbReference type="NCBI Taxonomy" id="259542"/>
    <lineage>
        <taxon>Eukaryota</taxon>
        <taxon>Metazoa</taxon>
        <taxon>Spiralia</taxon>
        <taxon>Lophotrochozoa</taxon>
        <taxon>Mollusca</taxon>
        <taxon>Gastropoda</taxon>
        <taxon>Heterobranchia</taxon>
        <taxon>Euthyneura</taxon>
        <taxon>Panpulmonata</taxon>
        <taxon>Sacoglossa</taxon>
        <taxon>Placobranchoidea</taxon>
        <taxon>Plakobranchidae</taxon>
        <taxon>Plakobranchus</taxon>
    </lineage>
</organism>
<reference evidence="2 3" key="1">
    <citation type="journal article" date="2021" name="Elife">
        <title>Chloroplast acquisition without the gene transfer in kleptoplastic sea slugs, Plakobranchus ocellatus.</title>
        <authorList>
            <person name="Maeda T."/>
            <person name="Takahashi S."/>
            <person name="Yoshida T."/>
            <person name="Shimamura S."/>
            <person name="Takaki Y."/>
            <person name="Nagai Y."/>
            <person name="Toyoda A."/>
            <person name="Suzuki Y."/>
            <person name="Arimoto A."/>
            <person name="Ishii H."/>
            <person name="Satoh N."/>
            <person name="Nishiyama T."/>
            <person name="Hasebe M."/>
            <person name="Maruyama T."/>
            <person name="Minagawa J."/>
            <person name="Obokata J."/>
            <person name="Shigenobu S."/>
        </authorList>
    </citation>
    <scope>NUCLEOTIDE SEQUENCE [LARGE SCALE GENOMIC DNA]</scope>
</reference>
<gene>
    <name evidence="2" type="ORF">PoB_007557500</name>
</gene>
<sequence length="111" mass="12710">MARQRNFRILLTAIFMATQSPRQRISFAGLSGHPLWRSPTISRHSDKTTESSRPVSPQERQLRINRVAFPTSLSPPPFLSIDRSLSPSQPNRTQKKQNRSRDVKAGRLDRC</sequence>
<keyword evidence="3" id="KW-1185">Reference proteome</keyword>
<feature type="region of interest" description="Disordered" evidence="1">
    <location>
        <begin position="29"/>
        <end position="111"/>
    </location>
</feature>
<feature type="compositionally biased region" description="Basic and acidic residues" evidence="1">
    <location>
        <begin position="99"/>
        <end position="111"/>
    </location>
</feature>
<evidence type="ECO:0000256" key="1">
    <source>
        <dbReference type="SAM" id="MobiDB-lite"/>
    </source>
</evidence>
<protein>
    <recommendedName>
        <fullName evidence="4">Secreted protein</fullName>
    </recommendedName>
</protein>
<accession>A0AAV4DYH6</accession>